<reference evidence="2 3" key="1">
    <citation type="submission" date="2021-06" db="EMBL/GenBank/DDBJ databases">
        <title>Caerostris extrusa draft genome.</title>
        <authorList>
            <person name="Kono N."/>
            <person name="Arakawa K."/>
        </authorList>
    </citation>
    <scope>NUCLEOTIDE SEQUENCE [LARGE SCALE GENOMIC DNA]</scope>
</reference>
<dbReference type="EMBL" id="BPLR01014477">
    <property type="protein sequence ID" value="GIY69036.1"/>
    <property type="molecule type" value="Genomic_DNA"/>
</dbReference>
<feature type="compositionally biased region" description="Acidic residues" evidence="1">
    <location>
        <begin position="51"/>
        <end position="67"/>
    </location>
</feature>
<proteinExistence type="predicted"/>
<evidence type="ECO:0000256" key="1">
    <source>
        <dbReference type="SAM" id="MobiDB-lite"/>
    </source>
</evidence>
<sequence>MHITWAKCGKLVIFHVNGANQLIFILVSLDPSNHKVVEGSQRVEQNPESSESYEVDDIADSENEVIC</sequence>
<dbReference type="AlphaFoldDB" id="A0AAV4VF93"/>
<gene>
    <name evidence="2" type="ORF">CEXT_14691</name>
</gene>
<name>A0AAV4VF93_CAEEX</name>
<feature type="region of interest" description="Disordered" evidence="1">
    <location>
        <begin position="38"/>
        <end position="67"/>
    </location>
</feature>
<organism evidence="2 3">
    <name type="scientific">Caerostris extrusa</name>
    <name type="common">Bark spider</name>
    <name type="synonym">Caerostris bankana</name>
    <dbReference type="NCBI Taxonomy" id="172846"/>
    <lineage>
        <taxon>Eukaryota</taxon>
        <taxon>Metazoa</taxon>
        <taxon>Ecdysozoa</taxon>
        <taxon>Arthropoda</taxon>
        <taxon>Chelicerata</taxon>
        <taxon>Arachnida</taxon>
        <taxon>Araneae</taxon>
        <taxon>Araneomorphae</taxon>
        <taxon>Entelegynae</taxon>
        <taxon>Araneoidea</taxon>
        <taxon>Araneidae</taxon>
        <taxon>Caerostris</taxon>
    </lineage>
</organism>
<keyword evidence="3" id="KW-1185">Reference proteome</keyword>
<protein>
    <submittedName>
        <fullName evidence="2">Uncharacterized protein</fullName>
    </submittedName>
</protein>
<accession>A0AAV4VF93</accession>
<evidence type="ECO:0000313" key="3">
    <source>
        <dbReference type="Proteomes" id="UP001054945"/>
    </source>
</evidence>
<comment type="caution">
    <text evidence="2">The sequence shown here is derived from an EMBL/GenBank/DDBJ whole genome shotgun (WGS) entry which is preliminary data.</text>
</comment>
<dbReference type="Proteomes" id="UP001054945">
    <property type="component" value="Unassembled WGS sequence"/>
</dbReference>
<evidence type="ECO:0000313" key="2">
    <source>
        <dbReference type="EMBL" id="GIY69036.1"/>
    </source>
</evidence>